<dbReference type="Proteomes" id="UP000051063">
    <property type="component" value="Unassembled WGS sequence"/>
</dbReference>
<sequence>MGKLIIEPGQGIGTIKLGTSIAEVNECIEEYDAKYKKDYHQTDRFGNYFTHMFMVEYDSNEKVNFIDVFNTKAEQLVAVIDTISKYDRDDRELGWTYHFRDIGLSLWRPNILNEEDLEKEIGENPDMRSYRQG</sequence>
<reference evidence="1 2" key="1">
    <citation type="submission" date="2015-09" db="EMBL/GenBank/DDBJ databases">
        <title>Genome sequencing project for genomic taxonomy and phylogenomics of Bacillus-like bacteria.</title>
        <authorList>
            <person name="Liu B."/>
            <person name="Wang J."/>
            <person name="Zhu Y."/>
            <person name="Liu G."/>
            <person name="Chen Q."/>
            <person name="Chen Z."/>
            <person name="Lan J."/>
            <person name="Che J."/>
            <person name="Ge C."/>
            <person name="Shi H."/>
            <person name="Pan Z."/>
            <person name="Liu X."/>
        </authorList>
    </citation>
    <scope>NUCLEOTIDE SEQUENCE [LARGE SCALE GENOMIC DNA]</scope>
    <source>
        <strain evidence="1 2">DSM 8552</strain>
    </source>
</reference>
<dbReference type="EMBL" id="LJJB01000013">
    <property type="protein sequence ID" value="KQL45325.1"/>
    <property type="molecule type" value="Genomic_DNA"/>
</dbReference>
<organism evidence="1 2">
    <name type="scientific">Brevibacillus choshinensis</name>
    <dbReference type="NCBI Taxonomy" id="54911"/>
    <lineage>
        <taxon>Bacteria</taxon>
        <taxon>Bacillati</taxon>
        <taxon>Bacillota</taxon>
        <taxon>Bacilli</taxon>
        <taxon>Bacillales</taxon>
        <taxon>Paenibacillaceae</taxon>
        <taxon>Brevibacillus</taxon>
    </lineage>
</organism>
<keyword evidence="2" id="KW-1185">Reference proteome</keyword>
<evidence type="ECO:0000313" key="2">
    <source>
        <dbReference type="Proteomes" id="UP000051063"/>
    </source>
</evidence>
<gene>
    <name evidence="1" type="ORF">AN963_27515</name>
</gene>
<accession>A0ABR5N4A1</accession>
<name>A0ABR5N4A1_BRECH</name>
<evidence type="ECO:0000313" key="1">
    <source>
        <dbReference type="EMBL" id="KQL45325.1"/>
    </source>
</evidence>
<proteinExistence type="predicted"/>
<protein>
    <submittedName>
        <fullName evidence="1">Uncharacterized protein</fullName>
    </submittedName>
</protein>
<comment type="caution">
    <text evidence="1">The sequence shown here is derived from an EMBL/GenBank/DDBJ whole genome shotgun (WGS) entry which is preliminary data.</text>
</comment>